<organism evidence="1 2">
    <name type="scientific">Sphingomonas jatrophae</name>
    <dbReference type="NCBI Taxonomy" id="1166337"/>
    <lineage>
        <taxon>Bacteria</taxon>
        <taxon>Pseudomonadati</taxon>
        <taxon>Pseudomonadota</taxon>
        <taxon>Alphaproteobacteria</taxon>
        <taxon>Sphingomonadales</taxon>
        <taxon>Sphingomonadaceae</taxon>
        <taxon>Sphingomonas</taxon>
    </lineage>
</organism>
<dbReference type="Proteomes" id="UP000198824">
    <property type="component" value="Unassembled WGS sequence"/>
</dbReference>
<dbReference type="EMBL" id="FOZG01000001">
    <property type="protein sequence ID" value="SFR81237.1"/>
    <property type="molecule type" value="Genomic_DNA"/>
</dbReference>
<proteinExistence type="predicted"/>
<reference evidence="1 2" key="1">
    <citation type="submission" date="2016-10" db="EMBL/GenBank/DDBJ databases">
        <authorList>
            <person name="de Groot N.N."/>
        </authorList>
    </citation>
    <scope>NUCLEOTIDE SEQUENCE [LARGE SCALE GENOMIC DNA]</scope>
    <source>
        <strain evidence="1 2">S5-249</strain>
    </source>
</reference>
<protein>
    <submittedName>
        <fullName evidence="1">Uncharacterized protein</fullName>
    </submittedName>
</protein>
<gene>
    <name evidence="1" type="ORF">SAMN05192580_0681</name>
</gene>
<keyword evidence="2" id="KW-1185">Reference proteome</keyword>
<evidence type="ECO:0000313" key="1">
    <source>
        <dbReference type="EMBL" id="SFR81237.1"/>
    </source>
</evidence>
<accession>A0A1I6JQL6</accession>
<dbReference type="STRING" id="1166337.SAMN05192580_0681"/>
<sequence length="193" mass="21407">MALPPATGPGPFRRVPDAELRKIFYLEPTRTYLFEIIPINTSPPPGTDDPRVTALLRRMLYLRVLHPPMLRQLAEDARALLAERQMIAIAAKLLSLMRDVFNSPWAFPALMQNKDIIAYRSAFSGVVDVTGVTANVTGSTPAAYALSFLSRFAGTAVGHGVYMASLTNRHYDYYLQKMNAELQLRGVNTALLP</sequence>
<dbReference type="AlphaFoldDB" id="A0A1I6JQL6"/>
<name>A0A1I6JQL6_9SPHN</name>
<evidence type="ECO:0000313" key="2">
    <source>
        <dbReference type="Proteomes" id="UP000198824"/>
    </source>
</evidence>